<dbReference type="PANTHER" id="PTHR11206">
    <property type="entry name" value="MULTIDRUG RESISTANCE PROTEIN"/>
    <property type="match status" value="1"/>
</dbReference>
<evidence type="ECO:0000313" key="3">
    <source>
        <dbReference type="EMBL" id="KAF8406068.1"/>
    </source>
</evidence>
<protein>
    <submittedName>
        <fullName evidence="3">Uncharacterized protein</fullName>
    </submittedName>
</protein>
<comment type="similarity">
    <text evidence="1">Belongs to the multi antimicrobial extrusion (MATE) (TC 2.A.66.1) family.</text>
</comment>
<keyword evidence="2" id="KW-0812">Transmembrane</keyword>
<comment type="caution">
    <text evidence="3">The sequence shown here is derived from an EMBL/GenBank/DDBJ whole genome shotgun (WGS) entry which is preliminary data.</text>
</comment>
<dbReference type="AlphaFoldDB" id="A0A835DJ14"/>
<dbReference type="GO" id="GO:0042910">
    <property type="term" value="F:xenobiotic transmembrane transporter activity"/>
    <property type="evidence" value="ECO:0007669"/>
    <property type="project" value="InterPro"/>
</dbReference>
<dbReference type="EMBL" id="JABCRI010000005">
    <property type="protein sequence ID" value="KAF8406068.1"/>
    <property type="molecule type" value="Genomic_DNA"/>
</dbReference>
<reference evidence="3 4" key="1">
    <citation type="submission" date="2020-04" db="EMBL/GenBank/DDBJ databases">
        <title>Plant Genome Project.</title>
        <authorList>
            <person name="Zhang R.-G."/>
        </authorList>
    </citation>
    <scope>NUCLEOTIDE SEQUENCE [LARGE SCALE GENOMIC DNA]</scope>
    <source>
        <strain evidence="3">YNK0</strain>
        <tissue evidence="3">Leaf</tissue>
    </source>
</reference>
<evidence type="ECO:0000256" key="2">
    <source>
        <dbReference type="SAM" id="Phobius"/>
    </source>
</evidence>
<keyword evidence="2" id="KW-1133">Transmembrane helix</keyword>
<organism evidence="3 4">
    <name type="scientific">Tetracentron sinense</name>
    <name type="common">Spur-leaf</name>
    <dbReference type="NCBI Taxonomy" id="13715"/>
    <lineage>
        <taxon>Eukaryota</taxon>
        <taxon>Viridiplantae</taxon>
        <taxon>Streptophyta</taxon>
        <taxon>Embryophyta</taxon>
        <taxon>Tracheophyta</taxon>
        <taxon>Spermatophyta</taxon>
        <taxon>Magnoliopsida</taxon>
        <taxon>Trochodendrales</taxon>
        <taxon>Trochodendraceae</taxon>
        <taxon>Tetracentron</taxon>
    </lineage>
</organism>
<dbReference type="Proteomes" id="UP000655225">
    <property type="component" value="Unassembled WGS sequence"/>
</dbReference>
<dbReference type="InterPro" id="IPR002528">
    <property type="entry name" value="MATE_fam"/>
</dbReference>
<feature type="transmembrane region" description="Helical" evidence="2">
    <location>
        <begin position="55"/>
        <end position="79"/>
    </location>
</feature>
<keyword evidence="2" id="KW-0472">Membrane</keyword>
<name>A0A835DJ14_TETSI</name>
<sequence>MLYCCISHRVRVANELGAGNAKGAKFATTVSVVTSLVVGLFFWSFIMAFHDKLALIFNSSTAVLCAINGFATLLAFTILFNCIQPVLSGVAVGSGWQALVAYINIGCYYIIGVPLGVVLGWPLHFGIAGIWAGMISGTVVQTLILTFITLRCDWEKEVKPRKRAFEWTNERLPINNLETKMQNLAITLGFVFTK</sequence>
<proteinExistence type="inferred from homology"/>
<evidence type="ECO:0000313" key="4">
    <source>
        <dbReference type="Proteomes" id="UP000655225"/>
    </source>
</evidence>
<dbReference type="GO" id="GO:0016020">
    <property type="term" value="C:membrane"/>
    <property type="evidence" value="ECO:0007669"/>
    <property type="project" value="InterPro"/>
</dbReference>
<feature type="transmembrane region" description="Helical" evidence="2">
    <location>
        <begin position="26"/>
        <end position="49"/>
    </location>
</feature>
<dbReference type="OMA" id="IMIFHER"/>
<dbReference type="GO" id="GO:0015297">
    <property type="term" value="F:antiporter activity"/>
    <property type="evidence" value="ECO:0007669"/>
    <property type="project" value="InterPro"/>
</dbReference>
<dbReference type="Pfam" id="PF01554">
    <property type="entry name" value="MatE"/>
    <property type="match status" value="1"/>
</dbReference>
<dbReference type="OrthoDB" id="2126698at2759"/>
<keyword evidence="4" id="KW-1185">Reference proteome</keyword>
<accession>A0A835DJ14</accession>
<gene>
    <name evidence="3" type="ORF">HHK36_008148</name>
</gene>
<evidence type="ECO:0000256" key="1">
    <source>
        <dbReference type="ARBA" id="ARBA00010199"/>
    </source>
</evidence>
<feature type="transmembrane region" description="Helical" evidence="2">
    <location>
        <begin position="86"/>
        <end position="111"/>
    </location>
</feature>
<feature type="transmembrane region" description="Helical" evidence="2">
    <location>
        <begin position="123"/>
        <end position="150"/>
    </location>
</feature>